<organism evidence="2 3">
    <name type="scientific">Murimonas intestini</name>
    <dbReference type="NCBI Taxonomy" id="1337051"/>
    <lineage>
        <taxon>Bacteria</taxon>
        <taxon>Bacillati</taxon>
        <taxon>Bacillota</taxon>
        <taxon>Clostridia</taxon>
        <taxon>Lachnospirales</taxon>
        <taxon>Lachnospiraceae</taxon>
        <taxon>Murimonas</taxon>
    </lineage>
</organism>
<keyword evidence="1" id="KW-0812">Transmembrane</keyword>
<dbReference type="EMBL" id="QGGY01000011">
    <property type="protein sequence ID" value="PWJ73787.1"/>
    <property type="molecule type" value="Genomic_DNA"/>
</dbReference>
<dbReference type="Proteomes" id="UP000245412">
    <property type="component" value="Unassembled WGS sequence"/>
</dbReference>
<evidence type="ECO:0000313" key="2">
    <source>
        <dbReference type="EMBL" id="PWJ73787.1"/>
    </source>
</evidence>
<gene>
    <name evidence="2" type="ORF">C7383_111123</name>
</gene>
<proteinExistence type="predicted"/>
<keyword evidence="3" id="KW-1185">Reference proteome</keyword>
<comment type="caution">
    <text evidence="2">The sequence shown here is derived from an EMBL/GenBank/DDBJ whole genome shotgun (WGS) entry which is preliminary data.</text>
</comment>
<feature type="transmembrane region" description="Helical" evidence="1">
    <location>
        <begin position="51"/>
        <end position="81"/>
    </location>
</feature>
<keyword evidence="1" id="KW-1133">Transmembrane helix</keyword>
<reference evidence="2 3" key="1">
    <citation type="submission" date="2018-05" db="EMBL/GenBank/DDBJ databases">
        <authorList>
            <person name="Goeker M."/>
            <person name="Huntemann M."/>
            <person name="Clum A."/>
            <person name="Pillay M."/>
            <person name="Palaniappan K."/>
            <person name="Varghese N."/>
            <person name="Mikhailova N."/>
            <person name="Stamatis D."/>
            <person name="Reddy T."/>
            <person name="Daum C."/>
            <person name="Shapiro N."/>
            <person name="Ivanova N."/>
            <person name="Kyrpides N."/>
            <person name="Woyke T."/>
        </authorList>
    </citation>
    <scope>NUCLEOTIDE SEQUENCE [LARGE SCALE GENOMIC DNA]</scope>
    <source>
        <strain evidence="2 3">DSM 26524</strain>
    </source>
</reference>
<dbReference type="RefSeq" id="WP_109747580.1">
    <property type="nucleotide sequence ID" value="NZ_CABJAT010000006.1"/>
</dbReference>
<evidence type="ECO:0000256" key="1">
    <source>
        <dbReference type="SAM" id="Phobius"/>
    </source>
</evidence>
<feature type="transmembrane region" description="Helical" evidence="1">
    <location>
        <begin position="6"/>
        <end position="39"/>
    </location>
</feature>
<accession>A0AB73T1C7</accession>
<evidence type="ECO:0000313" key="3">
    <source>
        <dbReference type="Proteomes" id="UP000245412"/>
    </source>
</evidence>
<sequence>MAVASLVLGILSIVFAFVPYMSLVGGICGIVGIILAVIGKKEPQKAGLATGGLVCSIVGTILCLIFYVACVGCIGCAVGMAQY</sequence>
<dbReference type="AlphaFoldDB" id="A0AB73T1C7"/>
<keyword evidence="1" id="KW-0472">Membrane</keyword>
<name>A0AB73T1C7_9FIRM</name>
<evidence type="ECO:0008006" key="4">
    <source>
        <dbReference type="Google" id="ProtNLM"/>
    </source>
</evidence>
<protein>
    <recommendedName>
        <fullName evidence="4">DUF4190 domain-containing protein</fullName>
    </recommendedName>
</protein>